<accession>A0A9P5NBJ1</accession>
<evidence type="ECO:0000313" key="1">
    <source>
        <dbReference type="EMBL" id="KAF8880340.1"/>
    </source>
</evidence>
<dbReference type="AlphaFoldDB" id="A0A9P5NBJ1"/>
<reference evidence="1" key="1">
    <citation type="submission" date="2020-11" db="EMBL/GenBank/DDBJ databases">
        <authorList>
            <consortium name="DOE Joint Genome Institute"/>
            <person name="Ahrendt S."/>
            <person name="Riley R."/>
            <person name="Andreopoulos W."/>
            <person name="LaButti K."/>
            <person name="Pangilinan J."/>
            <person name="Ruiz-duenas F.J."/>
            <person name="Barrasa J.M."/>
            <person name="Sanchez-Garcia M."/>
            <person name="Camarero S."/>
            <person name="Miyauchi S."/>
            <person name="Serrano A."/>
            <person name="Linde D."/>
            <person name="Babiker R."/>
            <person name="Drula E."/>
            <person name="Ayuso-Fernandez I."/>
            <person name="Pacheco R."/>
            <person name="Padilla G."/>
            <person name="Ferreira P."/>
            <person name="Barriuso J."/>
            <person name="Kellner H."/>
            <person name="Castanera R."/>
            <person name="Alfaro M."/>
            <person name="Ramirez L."/>
            <person name="Pisabarro A.G."/>
            <person name="Kuo A."/>
            <person name="Tritt A."/>
            <person name="Lipzen A."/>
            <person name="He G."/>
            <person name="Yan M."/>
            <person name="Ng V."/>
            <person name="Cullen D."/>
            <person name="Martin F."/>
            <person name="Rosso M.-N."/>
            <person name="Henrissat B."/>
            <person name="Hibbett D."/>
            <person name="Martinez A.T."/>
            <person name="Grigoriev I.V."/>
        </authorList>
    </citation>
    <scope>NUCLEOTIDE SEQUENCE</scope>
    <source>
        <strain evidence="1">AH 44721</strain>
    </source>
</reference>
<evidence type="ECO:0000313" key="2">
    <source>
        <dbReference type="Proteomes" id="UP000724874"/>
    </source>
</evidence>
<keyword evidence="2" id="KW-1185">Reference proteome</keyword>
<dbReference type="EMBL" id="JADNYJ010000141">
    <property type="protein sequence ID" value="KAF8880340.1"/>
    <property type="molecule type" value="Genomic_DNA"/>
</dbReference>
<name>A0A9P5NBJ1_GYMJU</name>
<proteinExistence type="predicted"/>
<dbReference type="OrthoDB" id="3242031at2759"/>
<gene>
    <name evidence="1" type="ORF">CPB84DRAFT_1687614</name>
</gene>
<organism evidence="1 2">
    <name type="scientific">Gymnopilus junonius</name>
    <name type="common">Spectacular rustgill mushroom</name>
    <name type="synonym">Gymnopilus spectabilis subsp. junonius</name>
    <dbReference type="NCBI Taxonomy" id="109634"/>
    <lineage>
        <taxon>Eukaryota</taxon>
        <taxon>Fungi</taxon>
        <taxon>Dikarya</taxon>
        <taxon>Basidiomycota</taxon>
        <taxon>Agaricomycotina</taxon>
        <taxon>Agaricomycetes</taxon>
        <taxon>Agaricomycetidae</taxon>
        <taxon>Agaricales</taxon>
        <taxon>Agaricineae</taxon>
        <taxon>Hymenogastraceae</taxon>
        <taxon>Gymnopilus</taxon>
    </lineage>
</organism>
<dbReference type="Proteomes" id="UP000724874">
    <property type="component" value="Unassembled WGS sequence"/>
</dbReference>
<sequence>MATRYGLPYFLEDKSGRLAGSEFVDLHDRMRLVYHPKERSSTQSVYEIYDTTISTYNAFRKPVVTLSFGPNNTLGTISYSRDRTARQMGAYLSQVNEIAGSKLRCFFASDGNEYRWGYRLIPNDEWTCTNNTGAIISHYNLKTPGEPPYYNSSGCMLTVEEDYGHLACEMLATVMIMRHIDKYDL</sequence>
<protein>
    <submittedName>
        <fullName evidence="1">Uncharacterized protein</fullName>
    </submittedName>
</protein>
<comment type="caution">
    <text evidence="1">The sequence shown here is derived from an EMBL/GenBank/DDBJ whole genome shotgun (WGS) entry which is preliminary data.</text>
</comment>